<protein>
    <recommendedName>
        <fullName evidence="6">TVP38/TMEM64 family membrane protein</fullName>
    </recommendedName>
</protein>
<dbReference type="Proteomes" id="UP000789845">
    <property type="component" value="Unassembled WGS sequence"/>
</dbReference>
<keyword evidence="9" id="KW-1185">Reference proteome</keyword>
<dbReference type="PANTHER" id="PTHR12677:SF55">
    <property type="entry name" value="UNDECAPRENYL PHOSPHATE TRANSPORTER SAOUHSC_00901-RELATED"/>
    <property type="match status" value="1"/>
</dbReference>
<comment type="similarity">
    <text evidence="6">Belongs to the TVP38/TMEM64 family.</text>
</comment>
<comment type="caution">
    <text evidence="6">Lacks conserved residue(s) required for the propagation of feature annotation.</text>
</comment>
<evidence type="ECO:0000256" key="4">
    <source>
        <dbReference type="ARBA" id="ARBA00022989"/>
    </source>
</evidence>
<dbReference type="InterPro" id="IPR015414">
    <property type="entry name" value="TMEM64"/>
</dbReference>
<evidence type="ECO:0000256" key="5">
    <source>
        <dbReference type="ARBA" id="ARBA00023136"/>
    </source>
</evidence>
<feature type="transmembrane region" description="Helical" evidence="6">
    <location>
        <begin position="158"/>
        <end position="178"/>
    </location>
</feature>
<keyword evidence="5 6" id="KW-0472">Membrane</keyword>
<dbReference type="AlphaFoldDB" id="A0A9C7GE08"/>
<sequence length="187" mass="20888">MTELFLEWMPENRLFIALLSILANVMIALSGILPSAFLTAANIALFDFQIGLSLSIIGEAVGAIVSFYFYRKGLLKFSPQITQKNKLLLKLQHTRGWEAVFLVLVLRTLPFVPSGVVTLFAAYSKMGIFSFSAASTLGKVPSLIIEAYAVKRALEFSVGWQILIVVILIMVWMIYLFWKKNNGASKF</sequence>
<dbReference type="GO" id="GO:0005886">
    <property type="term" value="C:plasma membrane"/>
    <property type="evidence" value="ECO:0007669"/>
    <property type="project" value="UniProtKB-SubCell"/>
</dbReference>
<keyword evidence="4 6" id="KW-1133">Transmembrane helix</keyword>
<evidence type="ECO:0000259" key="7">
    <source>
        <dbReference type="Pfam" id="PF09335"/>
    </source>
</evidence>
<dbReference type="EMBL" id="CAKJTG010000057">
    <property type="protein sequence ID" value="CAG9610814.1"/>
    <property type="molecule type" value="Genomic_DNA"/>
</dbReference>
<evidence type="ECO:0000313" key="8">
    <source>
        <dbReference type="EMBL" id="CAG9610814.1"/>
    </source>
</evidence>
<accession>A0A9C7GE08</accession>
<evidence type="ECO:0000256" key="3">
    <source>
        <dbReference type="ARBA" id="ARBA00022692"/>
    </source>
</evidence>
<organism evidence="8 9">
    <name type="scientific">Pseudoneobacillus rhizosphaerae</name>
    <dbReference type="NCBI Taxonomy" id="2880968"/>
    <lineage>
        <taxon>Bacteria</taxon>
        <taxon>Bacillati</taxon>
        <taxon>Bacillota</taxon>
        <taxon>Bacilli</taxon>
        <taxon>Bacillales</taxon>
        <taxon>Bacillaceae</taxon>
        <taxon>Pseudoneobacillus</taxon>
    </lineage>
</organism>
<proteinExistence type="inferred from homology"/>
<keyword evidence="2 6" id="KW-1003">Cell membrane</keyword>
<evidence type="ECO:0000256" key="2">
    <source>
        <dbReference type="ARBA" id="ARBA00022475"/>
    </source>
</evidence>
<gene>
    <name evidence="8" type="ORF">NEOCIP111885_04594</name>
</gene>
<feature type="transmembrane region" description="Helical" evidence="6">
    <location>
        <begin position="14"/>
        <end position="38"/>
    </location>
</feature>
<name>A0A9C7GE08_9BACI</name>
<dbReference type="Pfam" id="PF09335">
    <property type="entry name" value="VTT_dom"/>
    <property type="match status" value="1"/>
</dbReference>
<comment type="subcellular location">
    <subcellularLocation>
        <location evidence="1 6">Cell membrane</location>
        <topology evidence="1 6">Multi-pass membrane protein</topology>
    </subcellularLocation>
</comment>
<dbReference type="RefSeq" id="WP_230499171.1">
    <property type="nucleotide sequence ID" value="NZ_CAKJTG010000057.1"/>
</dbReference>
<feature type="domain" description="VTT" evidence="7">
    <location>
        <begin position="33"/>
        <end position="150"/>
    </location>
</feature>
<reference evidence="8" key="1">
    <citation type="submission" date="2021-10" db="EMBL/GenBank/DDBJ databases">
        <authorList>
            <person name="Criscuolo A."/>
        </authorList>
    </citation>
    <scope>NUCLEOTIDE SEQUENCE</scope>
    <source>
        <strain evidence="8">CIP111885</strain>
    </source>
</reference>
<dbReference type="PANTHER" id="PTHR12677">
    <property type="entry name" value="GOLGI APPARATUS MEMBRANE PROTEIN TVP38-RELATED"/>
    <property type="match status" value="1"/>
</dbReference>
<evidence type="ECO:0000256" key="1">
    <source>
        <dbReference type="ARBA" id="ARBA00004651"/>
    </source>
</evidence>
<evidence type="ECO:0000256" key="6">
    <source>
        <dbReference type="RuleBase" id="RU366058"/>
    </source>
</evidence>
<keyword evidence="3 6" id="KW-0812">Transmembrane</keyword>
<feature type="transmembrane region" description="Helical" evidence="6">
    <location>
        <begin position="99"/>
        <end position="123"/>
    </location>
</feature>
<dbReference type="InterPro" id="IPR032816">
    <property type="entry name" value="VTT_dom"/>
</dbReference>
<evidence type="ECO:0000313" key="9">
    <source>
        <dbReference type="Proteomes" id="UP000789845"/>
    </source>
</evidence>
<comment type="caution">
    <text evidence="8">The sequence shown here is derived from an EMBL/GenBank/DDBJ whole genome shotgun (WGS) entry which is preliminary data.</text>
</comment>
<feature type="transmembrane region" description="Helical" evidence="6">
    <location>
        <begin position="50"/>
        <end position="70"/>
    </location>
</feature>